<evidence type="ECO:0000256" key="12">
    <source>
        <dbReference type="ARBA" id="ARBA00048366"/>
    </source>
</evidence>
<dbReference type="InterPro" id="IPR006070">
    <property type="entry name" value="Sua5-like_dom"/>
</dbReference>
<keyword evidence="10 13" id="KW-0067">ATP-binding</keyword>
<evidence type="ECO:0000256" key="9">
    <source>
        <dbReference type="ARBA" id="ARBA00022741"/>
    </source>
</evidence>
<dbReference type="PANTHER" id="PTHR17490:SF16">
    <property type="entry name" value="THREONYLCARBAMOYL-AMP SYNTHASE"/>
    <property type="match status" value="1"/>
</dbReference>
<comment type="subcellular location">
    <subcellularLocation>
        <location evidence="1 13">Cytoplasm</location>
    </subcellularLocation>
</comment>
<sequence length="316" mass="32271">MSAPVKPASDVAAIAEAAEILRRGGLVAMPTETVYGLAADAADGEAVARLYAVKGRPSFNPLIVHVSGREMAETCVSAPPLAERLMDCFWPGPLTLVLPKKEDAPVSELAGAGLDTLGVRMPAHPAAQALIAAFGRPLVAPSANPSGAVSPTTAQHVAEGLGDRIDLILDAGPCPVGVESTVLAIDGESAILLRPGGLPRSEIEAVTGPLKSAEANAPLASPGMLKSHYAPKAALRLNAGTPEPGEAFLAFGPGTEACTANLSRIGDLTEAAANLFALLRQLDAEGYKRIAVAPVPMDGLGEAINDRLNRAAAPRD</sequence>
<evidence type="ECO:0000256" key="6">
    <source>
        <dbReference type="ARBA" id="ARBA00022679"/>
    </source>
</evidence>
<dbReference type="EMBL" id="JBHRSV010000001">
    <property type="protein sequence ID" value="MFC2925256.1"/>
    <property type="molecule type" value="Genomic_DNA"/>
</dbReference>
<evidence type="ECO:0000313" key="15">
    <source>
        <dbReference type="EMBL" id="MFC2925256.1"/>
    </source>
</evidence>
<organism evidence="15 16">
    <name type="scientific">Hyphobacterium vulgare</name>
    <dbReference type="NCBI Taxonomy" id="1736751"/>
    <lineage>
        <taxon>Bacteria</taxon>
        <taxon>Pseudomonadati</taxon>
        <taxon>Pseudomonadota</taxon>
        <taxon>Alphaproteobacteria</taxon>
        <taxon>Maricaulales</taxon>
        <taxon>Maricaulaceae</taxon>
        <taxon>Hyphobacterium</taxon>
    </lineage>
</organism>
<evidence type="ECO:0000256" key="11">
    <source>
        <dbReference type="ARBA" id="ARBA00029774"/>
    </source>
</evidence>
<evidence type="ECO:0000256" key="8">
    <source>
        <dbReference type="ARBA" id="ARBA00022695"/>
    </source>
</evidence>
<evidence type="ECO:0000256" key="1">
    <source>
        <dbReference type="ARBA" id="ARBA00004496"/>
    </source>
</evidence>
<dbReference type="InterPro" id="IPR005145">
    <property type="entry name" value="Sua5_C"/>
</dbReference>
<dbReference type="NCBIfam" id="TIGR00057">
    <property type="entry name" value="L-threonylcarbamoyladenylate synthase"/>
    <property type="match status" value="1"/>
</dbReference>
<evidence type="ECO:0000256" key="4">
    <source>
        <dbReference type="ARBA" id="ARBA00015492"/>
    </source>
</evidence>
<dbReference type="Gene3D" id="3.90.870.10">
    <property type="entry name" value="DHBP synthase"/>
    <property type="match status" value="1"/>
</dbReference>
<evidence type="ECO:0000256" key="13">
    <source>
        <dbReference type="PIRNR" id="PIRNR004930"/>
    </source>
</evidence>
<accession>A0ABV6ZV43</accession>
<dbReference type="EC" id="2.7.7.87" evidence="3 13"/>
<keyword evidence="16" id="KW-1185">Reference proteome</keyword>
<keyword evidence="9 13" id="KW-0547">Nucleotide-binding</keyword>
<dbReference type="InterPro" id="IPR050156">
    <property type="entry name" value="TC-AMP_synthase_SUA5"/>
</dbReference>
<keyword evidence="8 13" id="KW-0548">Nucleotidyltransferase</keyword>
<dbReference type="GO" id="GO:0061710">
    <property type="term" value="F:L-threonylcarbamoyladenylate synthase"/>
    <property type="evidence" value="ECO:0007669"/>
    <property type="project" value="UniProtKB-EC"/>
</dbReference>
<feature type="domain" description="YrdC-like" evidence="14">
    <location>
        <begin position="11"/>
        <end position="198"/>
    </location>
</feature>
<keyword evidence="6 13" id="KW-0808">Transferase</keyword>
<name>A0ABV6ZV43_9PROT</name>
<dbReference type="Pfam" id="PF01300">
    <property type="entry name" value="Sua5_yciO_yrdC"/>
    <property type="match status" value="1"/>
</dbReference>
<dbReference type="InterPro" id="IPR010923">
    <property type="entry name" value="T(6)A37_SUA5"/>
</dbReference>
<evidence type="ECO:0000256" key="5">
    <source>
        <dbReference type="ARBA" id="ARBA00022490"/>
    </source>
</evidence>
<dbReference type="SUPFAM" id="SSF55821">
    <property type="entry name" value="YrdC/RibB"/>
    <property type="match status" value="1"/>
</dbReference>
<proteinExistence type="inferred from homology"/>
<evidence type="ECO:0000256" key="2">
    <source>
        <dbReference type="ARBA" id="ARBA00007663"/>
    </source>
</evidence>
<comment type="similarity">
    <text evidence="2 13">Belongs to the SUA5 family.</text>
</comment>
<comment type="caution">
    <text evidence="15">The sequence shown here is derived from an EMBL/GenBank/DDBJ whole genome shotgun (WGS) entry which is preliminary data.</text>
</comment>
<dbReference type="InterPro" id="IPR038385">
    <property type="entry name" value="Sua5/YwlC_C"/>
</dbReference>
<reference evidence="16" key="1">
    <citation type="journal article" date="2019" name="Int. J. Syst. Evol. Microbiol.">
        <title>The Global Catalogue of Microorganisms (GCM) 10K type strain sequencing project: providing services to taxonomists for standard genome sequencing and annotation.</title>
        <authorList>
            <consortium name="The Broad Institute Genomics Platform"/>
            <consortium name="The Broad Institute Genome Sequencing Center for Infectious Disease"/>
            <person name="Wu L."/>
            <person name="Ma J."/>
        </authorList>
    </citation>
    <scope>NUCLEOTIDE SEQUENCE [LARGE SCALE GENOMIC DNA]</scope>
    <source>
        <strain evidence="16">KCTC 52487</strain>
    </source>
</reference>
<gene>
    <name evidence="15" type="ORF">ACFOOR_03970</name>
</gene>
<dbReference type="RefSeq" id="WP_343164133.1">
    <property type="nucleotide sequence ID" value="NZ_JBHRSV010000001.1"/>
</dbReference>
<keyword evidence="7 13" id="KW-0819">tRNA processing</keyword>
<keyword evidence="5 13" id="KW-0963">Cytoplasm</keyword>
<evidence type="ECO:0000256" key="10">
    <source>
        <dbReference type="ARBA" id="ARBA00022840"/>
    </source>
</evidence>
<dbReference type="InterPro" id="IPR017945">
    <property type="entry name" value="DHBP_synth_RibB-like_a/b_dom"/>
</dbReference>
<dbReference type="Gene3D" id="3.40.50.11030">
    <property type="entry name" value="Threonylcarbamoyl-AMP synthase, C-terminal domain"/>
    <property type="match status" value="1"/>
</dbReference>
<evidence type="ECO:0000259" key="14">
    <source>
        <dbReference type="PROSITE" id="PS51163"/>
    </source>
</evidence>
<evidence type="ECO:0000256" key="7">
    <source>
        <dbReference type="ARBA" id="ARBA00022694"/>
    </source>
</evidence>
<comment type="catalytic activity">
    <reaction evidence="12 13">
        <text>L-threonine + hydrogencarbonate + ATP = L-threonylcarbamoyladenylate + diphosphate + H2O</text>
        <dbReference type="Rhea" id="RHEA:36407"/>
        <dbReference type="ChEBI" id="CHEBI:15377"/>
        <dbReference type="ChEBI" id="CHEBI:17544"/>
        <dbReference type="ChEBI" id="CHEBI:30616"/>
        <dbReference type="ChEBI" id="CHEBI:33019"/>
        <dbReference type="ChEBI" id="CHEBI:57926"/>
        <dbReference type="ChEBI" id="CHEBI:73682"/>
        <dbReference type="EC" id="2.7.7.87"/>
    </reaction>
</comment>
<dbReference type="PANTHER" id="PTHR17490">
    <property type="entry name" value="SUA5"/>
    <property type="match status" value="1"/>
</dbReference>
<evidence type="ECO:0000256" key="3">
    <source>
        <dbReference type="ARBA" id="ARBA00012584"/>
    </source>
</evidence>
<dbReference type="Pfam" id="PF03481">
    <property type="entry name" value="Sua5_C"/>
    <property type="match status" value="1"/>
</dbReference>
<dbReference type="Proteomes" id="UP001595379">
    <property type="component" value="Unassembled WGS sequence"/>
</dbReference>
<dbReference type="PROSITE" id="PS51163">
    <property type="entry name" value="YRDC"/>
    <property type="match status" value="1"/>
</dbReference>
<dbReference type="PIRSF" id="PIRSF004930">
    <property type="entry name" value="Tln_factor_SUA5"/>
    <property type="match status" value="1"/>
</dbReference>
<protein>
    <recommendedName>
        <fullName evidence="4 13">Threonylcarbamoyl-AMP synthase</fullName>
        <shortName evidence="13">TC-AMP synthase</shortName>
        <ecNumber evidence="3 13">2.7.7.87</ecNumber>
    </recommendedName>
    <alternativeName>
        <fullName evidence="11 13">L-threonylcarbamoyladenylate synthase</fullName>
    </alternativeName>
</protein>
<comment type="function">
    <text evidence="13">Required for the formation of a threonylcarbamoyl group on adenosine at position 37 (t(6)A37) in tRNAs that read codons beginning with adenine.</text>
</comment>
<evidence type="ECO:0000313" key="16">
    <source>
        <dbReference type="Proteomes" id="UP001595379"/>
    </source>
</evidence>